<evidence type="ECO:0000256" key="1">
    <source>
        <dbReference type="SAM" id="MobiDB-lite"/>
    </source>
</evidence>
<gene>
    <name evidence="3" type="ORF">ACHAW5_008195</name>
</gene>
<evidence type="ECO:0000313" key="3">
    <source>
        <dbReference type="EMBL" id="KAL3766249.1"/>
    </source>
</evidence>
<proteinExistence type="predicted"/>
<reference evidence="3 4" key="1">
    <citation type="submission" date="2024-10" db="EMBL/GenBank/DDBJ databases">
        <title>Updated reference genomes for cyclostephanoid diatoms.</title>
        <authorList>
            <person name="Roberts W.R."/>
            <person name="Alverson A.J."/>
        </authorList>
    </citation>
    <scope>NUCLEOTIDE SEQUENCE [LARGE SCALE GENOMIC DNA]</scope>
    <source>
        <strain evidence="3 4">AJA276-08</strain>
    </source>
</reference>
<keyword evidence="4" id="KW-1185">Reference proteome</keyword>
<keyword evidence="2" id="KW-0732">Signal</keyword>
<dbReference type="PANTHER" id="PTHR34123:SF1">
    <property type="entry name" value="OS04G0578200 PROTEIN"/>
    <property type="match status" value="1"/>
</dbReference>
<dbReference type="PANTHER" id="PTHR34123">
    <property type="entry name" value="OS04G0578200 PROTEIN"/>
    <property type="match status" value="1"/>
</dbReference>
<feature type="signal peptide" evidence="2">
    <location>
        <begin position="1"/>
        <end position="20"/>
    </location>
</feature>
<comment type="caution">
    <text evidence="3">The sequence shown here is derived from an EMBL/GenBank/DDBJ whole genome shotgun (WGS) entry which is preliminary data.</text>
</comment>
<evidence type="ECO:0000313" key="4">
    <source>
        <dbReference type="Proteomes" id="UP001530315"/>
    </source>
</evidence>
<protein>
    <recommendedName>
        <fullName evidence="5">SnoaL-like domain-containing protein</fullName>
    </recommendedName>
</protein>
<evidence type="ECO:0008006" key="5">
    <source>
        <dbReference type="Google" id="ProtNLM"/>
    </source>
</evidence>
<accession>A0ABD3MQH5</accession>
<feature type="region of interest" description="Disordered" evidence="1">
    <location>
        <begin position="47"/>
        <end position="74"/>
    </location>
</feature>
<dbReference type="AlphaFoldDB" id="A0ABD3MQH5"/>
<dbReference type="Proteomes" id="UP001530315">
    <property type="component" value="Unassembled WGS sequence"/>
</dbReference>
<dbReference type="EMBL" id="JALLAZ020001732">
    <property type="protein sequence ID" value="KAL3766249.1"/>
    <property type="molecule type" value="Genomic_DNA"/>
</dbReference>
<evidence type="ECO:0000256" key="2">
    <source>
        <dbReference type="SAM" id="SignalP"/>
    </source>
</evidence>
<name>A0ABD3MQH5_9STRA</name>
<organism evidence="3 4">
    <name type="scientific">Stephanodiscus triporus</name>
    <dbReference type="NCBI Taxonomy" id="2934178"/>
    <lineage>
        <taxon>Eukaryota</taxon>
        <taxon>Sar</taxon>
        <taxon>Stramenopiles</taxon>
        <taxon>Ochrophyta</taxon>
        <taxon>Bacillariophyta</taxon>
        <taxon>Coscinodiscophyceae</taxon>
        <taxon>Thalassiosirophycidae</taxon>
        <taxon>Stephanodiscales</taxon>
        <taxon>Stephanodiscaceae</taxon>
        <taxon>Stephanodiscus</taxon>
    </lineage>
</organism>
<feature type="chain" id="PRO_5044846928" description="SnoaL-like domain-containing protein" evidence="2">
    <location>
        <begin position="21"/>
        <end position="238"/>
    </location>
</feature>
<sequence length="238" mass="26344">MNRIITLAVGVIAFANSAEAFAPASLRLRVSPPCCSNTQASLFRRKKRIGVADEDAPPPQRDDQEEDSSHLQNSRRSFLSATAATASILPTMRAFASPDKQTNLSNDELKQIILSDIVDKSFLVSADITRSVYDESATFTDEIDVYTMDKWIKGTKALFIPSGSRVTLVGDVNVSQSEASFRFDEDLMFNIPFKPVCRLSGKVVLTRDESTGLITSYREYWDQSVNDVLKTAKFGKIA</sequence>